<dbReference type="AlphaFoldDB" id="A0A8T0DMW1"/>
<accession>A0A8T0DMW1</accession>
<reference evidence="2 3" key="1">
    <citation type="submission" date="2019-07" db="EMBL/GenBank/DDBJ databases">
        <title>Annotation for the trematode Paragonimus westermani.</title>
        <authorList>
            <person name="Choi Y.-J."/>
        </authorList>
    </citation>
    <scope>NUCLEOTIDE SEQUENCE [LARGE SCALE GENOMIC DNA]</scope>
    <source>
        <strain evidence="2">180907_Pwestermani</strain>
    </source>
</reference>
<protein>
    <submittedName>
        <fullName evidence="2">Uncharacterized protein</fullName>
    </submittedName>
</protein>
<gene>
    <name evidence="2" type="ORF">P879_04904</name>
</gene>
<organism evidence="2 3">
    <name type="scientific">Paragonimus westermani</name>
    <dbReference type="NCBI Taxonomy" id="34504"/>
    <lineage>
        <taxon>Eukaryota</taxon>
        <taxon>Metazoa</taxon>
        <taxon>Spiralia</taxon>
        <taxon>Lophotrochozoa</taxon>
        <taxon>Platyhelminthes</taxon>
        <taxon>Trematoda</taxon>
        <taxon>Digenea</taxon>
        <taxon>Plagiorchiida</taxon>
        <taxon>Troglotremata</taxon>
        <taxon>Troglotrematidae</taxon>
        <taxon>Paragonimus</taxon>
    </lineage>
</organism>
<evidence type="ECO:0000313" key="2">
    <source>
        <dbReference type="EMBL" id="KAF8568970.1"/>
    </source>
</evidence>
<feature type="region of interest" description="Disordered" evidence="1">
    <location>
        <begin position="290"/>
        <end position="331"/>
    </location>
</feature>
<sequence length="331" mass="38006">MVHAYLTNPLRRSQTEKLQVNQFRIRIVFQSTLRQNTRLPDRSMTDDDNQSPWLPNYPLCDNDDQTAGVCQLYKNQCADFQCLMDALSPMDQFFKGSQLSVETAFRNGKFTGARCVRLQLRDLAYASAQTNTDVNGVELVVPLNVLLAQGLSRRRRLRTNTLDKRRKRHTVDTLRTASRNIHECYHRRRKRICHSRSQLTSSISTNPNSLVLEPKLFEADMSTLGSRHHRGSCTQNNSRNHDNFTHYPVPLRDCLLSCELDRRNASVSRDRFEVFQDAVHMANLLDPLSKFSVTPQSDNTETPATSKRSRLTHLFHSSELDPTSQHQSSSS</sequence>
<feature type="compositionally biased region" description="Polar residues" evidence="1">
    <location>
        <begin position="291"/>
        <end position="306"/>
    </location>
</feature>
<evidence type="ECO:0000256" key="1">
    <source>
        <dbReference type="SAM" id="MobiDB-lite"/>
    </source>
</evidence>
<comment type="caution">
    <text evidence="2">The sequence shown here is derived from an EMBL/GenBank/DDBJ whole genome shotgun (WGS) entry which is preliminary data.</text>
</comment>
<feature type="compositionally biased region" description="Polar residues" evidence="1">
    <location>
        <begin position="320"/>
        <end position="331"/>
    </location>
</feature>
<dbReference type="Proteomes" id="UP000699462">
    <property type="component" value="Unassembled WGS sequence"/>
</dbReference>
<dbReference type="OrthoDB" id="6285352at2759"/>
<proteinExistence type="predicted"/>
<name>A0A8T0DMW1_9TREM</name>
<keyword evidence="3" id="KW-1185">Reference proteome</keyword>
<dbReference type="EMBL" id="JTDF01002288">
    <property type="protein sequence ID" value="KAF8568970.1"/>
    <property type="molecule type" value="Genomic_DNA"/>
</dbReference>
<evidence type="ECO:0000313" key="3">
    <source>
        <dbReference type="Proteomes" id="UP000699462"/>
    </source>
</evidence>